<dbReference type="Proteomes" id="UP001549145">
    <property type="component" value="Unassembled WGS sequence"/>
</dbReference>
<dbReference type="EMBL" id="JBEPMM010000008">
    <property type="protein sequence ID" value="MET3693474.1"/>
    <property type="molecule type" value="Genomic_DNA"/>
</dbReference>
<organism evidence="3 4">
    <name type="scientific">Methylobacterium goesingense</name>
    <dbReference type="NCBI Taxonomy" id="243690"/>
    <lineage>
        <taxon>Bacteria</taxon>
        <taxon>Pseudomonadati</taxon>
        <taxon>Pseudomonadota</taxon>
        <taxon>Alphaproteobacteria</taxon>
        <taxon>Hyphomicrobiales</taxon>
        <taxon>Methylobacteriaceae</taxon>
        <taxon>Methylobacterium</taxon>
    </lineage>
</organism>
<accession>A0ABV2L6M2</accession>
<evidence type="ECO:0000313" key="3">
    <source>
        <dbReference type="EMBL" id="MET3693474.1"/>
    </source>
</evidence>
<dbReference type="SUPFAM" id="SSF56563">
    <property type="entry name" value="Major capsid protein gp5"/>
    <property type="match status" value="1"/>
</dbReference>
<keyword evidence="4" id="KW-1185">Reference proteome</keyword>
<dbReference type="Gene3D" id="3.30.2320.10">
    <property type="entry name" value="hypothetical protein PF0899 domain"/>
    <property type="match status" value="1"/>
</dbReference>
<proteinExistence type="predicted"/>
<dbReference type="NCBIfam" id="TIGR01554">
    <property type="entry name" value="major_cap_HK97"/>
    <property type="match status" value="1"/>
</dbReference>
<dbReference type="Pfam" id="PF05065">
    <property type="entry name" value="Phage_capsid"/>
    <property type="match status" value="1"/>
</dbReference>
<protein>
    <submittedName>
        <fullName evidence="3">HK97 family phage major capsid protein</fullName>
    </submittedName>
</protein>
<evidence type="ECO:0000259" key="2">
    <source>
        <dbReference type="Pfam" id="PF05065"/>
    </source>
</evidence>
<evidence type="ECO:0000313" key="4">
    <source>
        <dbReference type="Proteomes" id="UP001549145"/>
    </source>
</evidence>
<comment type="caution">
    <text evidence="3">The sequence shown here is derived from an EMBL/GenBank/DDBJ whole genome shotgun (WGS) entry which is preliminary data.</text>
</comment>
<dbReference type="Gene3D" id="3.30.2400.10">
    <property type="entry name" value="Major capsid protein gp5"/>
    <property type="match status" value="1"/>
</dbReference>
<sequence>MTVQIPFVQVPFETHAAALRAPEAKSALPLLEDKSAGHAPHDPAVSGAMAELSRAFEAFKETNDARLAAIEGRAPGDVLTDEKLARIDAALDTARTRLDRLTLDGQRPPLGAGAPAPRDGAAAEHKAAFDLYVRAGESGGLKRLEEKALSAGSGPDGGYLVPAEVERTVLKRLSNLSPIRALATVRVISGGQYKRAVSVRDAVSGWVAEAAPRPQTDAPALSELSFPAMELYAMPAATQTLLDDAIVDIDSWLADEVETAFAEQESTAFVTGNGVSRPRGFLSYDTVANSAWVPGKLGTIATGTAGAFPTANPADVLFDLVYGLRAGYRQNASFVMNRRLQSTIRKFKDAEGNYLWQPPLAADRAATLLGFPIAEAEAMPDAAAGSLSVAFGDFRRGYLVVDRAGLRVLRDPYSAKPYVLFYTTKRVGGGVQDFDAIKLLSFAA</sequence>
<dbReference type="InterPro" id="IPR054612">
    <property type="entry name" value="Phage_capsid-like_C"/>
</dbReference>
<name>A0ABV2L6M2_9HYPH</name>
<feature type="domain" description="Phage capsid-like C-terminal" evidence="2">
    <location>
        <begin position="157"/>
        <end position="442"/>
    </location>
</feature>
<comment type="subcellular location">
    <subcellularLocation>
        <location evidence="1">Virion</location>
    </subcellularLocation>
</comment>
<reference evidence="3 4" key="1">
    <citation type="submission" date="2024-06" db="EMBL/GenBank/DDBJ databases">
        <title>Genomic Encyclopedia of Type Strains, Phase IV (KMG-IV): sequencing the most valuable type-strain genomes for metagenomic binning, comparative biology and taxonomic classification.</title>
        <authorList>
            <person name="Goeker M."/>
        </authorList>
    </citation>
    <scope>NUCLEOTIDE SEQUENCE [LARGE SCALE GENOMIC DNA]</scope>
    <source>
        <strain evidence="3 4">DSM 21331</strain>
    </source>
</reference>
<gene>
    <name evidence="3" type="ORF">ABID43_003024</name>
</gene>
<dbReference type="InterPro" id="IPR024455">
    <property type="entry name" value="Phage_capsid"/>
</dbReference>
<evidence type="ECO:0000256" key="1">
    <source>
        <dbReference type="ARBA" id="ARBA00004328"/>
    </source>
</evidence>